<organism evidence="1 2">
    <name type="scientific">Candidatus Cyrtobacter comes</name>
    <dbReference type="NCBI Taxonomy" id="675776"/>
    <lineage>
        <taxon>Bacteria</taxon>
        <taxon>Pseudomonadati</taxon>
        <taxon>Pseudomonadota</taxon>
        <taxon>Alphaproteobacteria</taxon>
        <taxon>Rickettsiales</taxon>
        <taxon>Candidatus Midichloriaceae</taxon>
        <taxon>Candidatus Cyrtobacter</taxon>
    </lineage>
</organism>
<evidence type="ECO:0000313" key="1">
    <source>
        <dbReference type="EMBL" id="MDZ5762299.1"/>
    </source>
</evidence>
<gene>
    <name evidence="1" type="ORF">Cyrtocomes_00678</name>
</gene>
<keyword evidence="2" id="KW-1185">Reference proteome</keyword>
<comment type="caution">
    <text evidence="1">The sequence shown here is derived from an EMBL/GenBank/DDBJ whole genome shotgun (WGS) entry which is preliminary data.</text>
</comment>
<name>A0ABU5L853_9RICK</name>
<dbReference type="EMBL" id="JARGYT010000035">
    <property type="protein sequence ID" value="MDZ5762299.1"/>
    <property type="molecule type" value="Genomic_DNA"/>
</dbReference>
<sequence length="35" mass="3655">MENKIEVTELGSVDALVMGGGTGAQEGIGQGYWEK</sequence>
<reference evidence="1 2" key="1">
    <citation type="submission" date="2023-02" db="EMBL/GenBank/DDBJ databases">
        <title>Host association and intracellularity evolved multiple times independently in the Rickettsiales.</title>
        <authorList>
            <person name="Castelli M."/>
            <person name="Nardi T."/>
            <person name="Gammuto L."/>
            <person name="Bellinzona G."/>
            <person name="Sabaneyeva E."/>
            <person name="Potekhin A."/>
            <person name="Serra V."/>
            <person name="Petroni G."/>
            <person name="Sassera D."/>
        </authorList>
    </citation>
    <scope>NUCLEOTIDE SEQUENCE [LARGE SCALE GENOMIC DNA]</scope>
    <source>
        <strain evidence="1 2">BOD18</strain>
    </source>
</reference>
<evidence type="ECO:0000313" key="2">
    <source>
        <dbReference type="Proteomes" id="UP001293791"/>
    </source>
</evidence>
<protein>
    <submittedName>
        <fullName evidence="1">Uncharacterized protein</fullName>
    </submittedName>
</protein>
<accession>A0ABU5L853</accession>
<dbReference type="Proteomes" id="UP001293791">
    <property type="component" value="Unassembled WGS sequence"/>
</dbReference>
<proteinExistence type="predicted"/>